<dbReference type="EC" id="2.5.1.129" evidence="6"/>
<evidence type="ECO:0000256" key="1">
    <source>
        <dbReference type="ARBA" id="ARBA00022602"/>
    </source>
</evidence>
<dbReference type="FunFam" id="3.40.50.1950:FF:000001">
    <property type="entry name" value="Flavin prenyltransferase UbiX"/>
    <property type="match status" value="1"/>
</dbReference>
<comment type="similarity">
    <text evidence="5">Belongs to the UbiX/PAD1 family.</text>
</comment>
<dbReference type="GO" id="GO:0016829">
    <property type="term" value="F:lyase activity"/>
    <property type="evidence" value="ECO:0007669"/>
    <property type="project" value="UniProtKB-KW"/>
</dbReference>
<keyword evidence="1" id="KW-0637">Prenyltransferase</keyword>
<dbReference type="InterPro" id="IPR036551">
    <property type="entry name" value="Flavin_trans-like"/>
</dbReference>
<evidence type="ECO:0000313" key="8">
    <source>
        <dbReference type="EMBL" id="CBH75842.1"/>
    </source>
</evidence>
<name>E6PHA4_9ZZZZ</name>
<proteinExistence type="inferred from homology"/>
<reference evidence="8" key="1">
    <citation type="submission" date="2009-10" db="EMBL/GenBank/DDBJ databases">
        <title>Diversity of trophic interactions inside an arsenic-rich microbial ecosystem.</title>
        <authorList>
            <person name="Bertin P.N."/>
            <person name="Heinrich-Salmeron A."/>
            <person name="Pelletier E."/>
            <person name="Goulhen-Chollet F."/>
            <person name="Arsene-Ploetze F."/>
            <person name="Gallien S."/>
            <person name="Calteau A."/>
            <person name="Vallenet D."/>
            <person name="Casiot C."/>
            <person name="Chane-Woon-Ming B."/>
            <person name="Giloteaux L."/>
            <person name="Barakat M."/>
            <person name="Bonnefoy V."/>
            <person name="Bruneel O."/>
            <person name="Chandler M."/>
            <person name="Cleiss J."/>
            <person name="Duran R."/>
            <person name="Elbaz-Poulichet F."/>
            <person name="Fonknechten N."/>
            <person name="Lauga B."/>
            <person name="Mornico D."/>
            <person name="Ortet P."/>
            <person name="Schaeffer C."/>
            <person name="Siguier P."/>
            <person name="Alexander Thil Smith A."/>
            <person name="Van Dorsselaer A."/>
            <person name="Weissenbach J."/>
            <person name="Medigue C."/>
            <person name="Le Paslier D."/>
        </authorList>
    </citation>
    <scope>NUCLEOTIDE SEQUENCE</scope>
</reference>
<evidence type="ECO:0000256" key="3">
    <source>
        <dbReference type="ARBA" id="ARBA00022643"/>
    </source>
</evidence>
<dbReference type="SUPFAM" id="SSF52507">
    <property type="entry name" value="Homo-oligomeric flavin-containing Cys decarboxylases, HFCD"/>
    <property type="match status" value="1"/>
</dbReference>
<keyword evidence="2" id="KW-0285">Flavoprotein</keyword>
<evidence type="ECO:0000259" key="7">
    <source>
        <dbReference type="Pfam" id="PF02441"/>
    </source>
</evidence>
<dbReference type="AlphaFoldDB" id="E6PHA4"/>
<evidence type="ECO:0000256" key="6">
    <source>
        <dbReference type="ARBA" id="ARBA00066834"/>
    </source>
</evidence>
<sequence>MKRIIVGISGASGSAYGYMALQALRAIGGVETHLVLSSAARRTISLETDLTVEDFHALADVVYRDDDLAAAISSGSFLTDGMMVVPCSMKSASAIAYSLNDNLLARAADVCLKERRRTVLVVRETPLHLGHLRTLAQLAEIGATILPPVPALYANPRSVDDIVAHTVGKVLDQFGIPNELFRRWRTPEVAPPAQRR</sequence>
<gene>
    <name evidence="8" type="primary">ubiX</name>
    <name evidence="8" type="ORF">CARN1_1240</name>
</gene>
<dbReference type="EMBL" id="CABL01000016">
    <property type="protein sequence ID" value="CBH75842.1"/>
    <property type="molecule type" value="Genomic_DNA"/>
</dbReference>
<evidence type="ECO:0000256" key="4">
    <source>
        <dbReference type="ARBA" id="ARBA00022679"/>
    </source>
</evidence>
<keyword evidence="3" id="KW-0288">FMN</keyword>
<organism evidence="8">
    <name type="scientific">mine drainage metagenome</name>
    <dbReference type="NCBI Taxonomy" id="410659"/>
    <lineage>
        <taxon>unclassified sequences</taxon>
        <taxon>metagenomes</taxon>
        <taxon>ecological metagenomes</taxon>
    </lineage>
</organism>
<feature type="domain" description="Flavoprotein" evidence="7">
    <location>
        <begin position="2"/>
        <end position="174"/>
    </location>
</feature>
<dbReference type="NCBIfam" id="NF004685">
    <property type="entry name" value="PRK06029.1"/>
    <property type="match status" value="1"/>
</dbReference>
<keyword evidence="8" id="KW-0456">Lyase</keyword>
<dbReference type="NCBIfam" id="TIGR00421">
    <property type="entry name" value="ubiX_pad"/>
    <property type="match status" value="1"/>
</dbReference>
<dbReference type="HAMAP" id="MF_01984">
    <property type="entry name" value="ubiX_pad"/>
    <property type="match status" value="1"/>
</dbReference>
<dbReference type="Gene3D" id="3.40.50.1950">
    <property type="entry name" value="Flavin prenyltransferase-like"/>
    <property type="match status" value="1"/>
</dbReference>
<accession>E6PHA4</accession>
<keyword evidence="4" id="KW-0808">Transferase</keyword>
<dbReference type="InterPro" id="IPR004507">
    <property type="entry name" value="UbiX-like"/>
</dbReference>
<dbReference type="GO" id="GO:0106141">
    <property type="term" value="F:flavin prenyltransferase activity"/>
    <property type="evidence" value="ECO:0007669"/>
    <property type="project" value="UniProtKB-EC"/>
</dbReference>
<protein>
    <recommendedName>
        <fullName evidence="6">flavin prenyltransferase</fullName>
        <ecNumber evidence="6">2.5.1.129</ecNumber>
    </recommendedName>
</protein>
<comment type="caution">
    <text evidence="8">The sequence shown here is derived from an EMBL/GenBank/DDBJ whole genome shotgun (WGS) entry which is preliminary data.</text>
</comment>
<evidence type="ECO:0000256" key="5">
    <source>
        <dbReference type="ARBA" id="ARBA00060793"/>
    </source>
</evidence>
<dbReference type="Pfam" id="PF02441">
    <property type="entry name" value="Flavoprotein"/>
    <property type="match status" value="1"/>
</dbReference>
<dbReference type="InterPro" id="IPR003382">
    <property type="entry name" value="Flavoprotein"/>
</dbReference>
<evidence type="ECO:0000256" key="2">
    <source>
        <dbReference type="ARBA" id="ARBA00022630"/>
    </source>
</evidence>